<evidence type="ECO:0000313" key="1">
    <source>
        <dbReference type="EMBL" id="OAA86929.1"/>
    </source>
</evidence>
<dbReference type="RefSeq" id="WP_063555743.1">
    <property type="nucleotide sequence ID" value="NZ_LITT01000023.1"/>
</dbReference>
<protein>
    <recommendedName>
        <fullName evidence="3">DUF2922 domain-containing protein</fullName>
    </recommendedName>
</protein>
<accession>A0A168NUM5</accession>
<dbReference type="Pfam" id="PF11148">
    <property type="entry name" value="DUF2922"/>
    <property type="match status" value="1"/>
</dbReference>
<proteinExistence type="predicted"/>
<dbReference type="PATRIC" id="fig|1538.10.peg.1926"/>
<evidence type="ECO:0000313" key="2">
    <source>
        <dbReference type="Proteomes" id="UP000077407"/>
    </source>
</evidence>
<reference evidence="1 2" key="1">
    <citation type="journal article" date="2015" name="Biotechnol. Bioeng.">
        <title>Genome sequence and phenotypic characterization of Caulobacter segnis.</title>
        <authorList>
            <person name="Patel S."/>
            <person name="Fletcher B."/>
            <person name="Scott D.C."/>
            <person name="Ely B."/>
        </authorList>
    </citation>
    <scope>NUCLEOTIDE SEQUENCE [LARGE SCALE GENOMIC DNA]</scope>
    <source>
        <strain evidence="1 2">ERI-2</strain>
    </source>
</reference>
<evidence type="ECO:0008006" key="3">
    <source>
        <dbReference type="Google" id="ProtNLM"/>
    </source>
</evidence>
<comment type="caution">
    <text evidence="1">The sequence shown here is derived from an EMBL/GenBank/DDBJ whole genome shotgun (WGS) entry which is preliminary data.</text>
</comment>
<organism evidence="1 2">
    <name type="scientific">Clostridium ljungdahlii</name>
    <dbReference type="NCBI Taxonomy" id="1538"/>
    <lineage>
        <taxon>Bacteria</taxon>
        <taxon>Bacillati</taxon>
        <taxon>Bacillota</taxon>
        <taxon>Clostridia</taxon>
        <taxon>Eubacteriales</taxon>
        <taxon>Clostridiaceae</taxon>
        <taxon>Clostridium</taxon>
    </lineage>
</organism>
<dbReference type="InterPro" id="IPR021321">
    <property type="entry name" value="DUF2922"/>
</dbReference>
<dbReference type="EMBL" id="LITT01000023">
    <property type="protein sequence ID" value="OAA86929.1"/>
    <property type="molecule type" value="Genomic_DNA"/>
</dbReference>
<dbReference type="Proteomes" id="UP000077407">
    <property type="component" value="Unassembled WGS sequence"/>
</dbReference>
<sequence>MSKSLVMSFLNEGGKKTSIKVENVKEGITDLEVKNAMTAIIAKNVFTSKSGDLKSIDAAHILDSSTTELQVK</sequence>
<gene>
    <name evidence="1" type="ORF">WY13_02324</name>
</gene>
<name>A0A168NUM5_9CLOT</name>
<dbReference type="OrthoDB" id="9795264at2"/>
<dbReference type="AlphaFoldDB" id="A0A168NUM5"/>